<evidence type="ECO:0000256" key="1">
    <source>
        <dbReference type="ARBA" id="ARBA00005466"/>
    </source>
</evidence>
<comment type="similarity">
    <text evidence="1">Belongs to the oxygen-dependent FAD-linked oxidoreductase family.</text>
</comment>
<dbReference type="InterPro" id="IPR016166">
    <property type="entry name" value="FAD-bd_PCMH"/>
</dbReference>
<dbReference type="PANTHER" id="PTHR42973:SF22">
    <property type="entry name" value="FAD-BINDING PCMH-TYPE DOMAIN-CONTAINING PROTEIN-RELATED"/>
    <property type="match status" value="1"/>
</dbReference>
<keyword evidence="2" id="KW-0285">Flavoprotein</keyword>
<dbReference type="InterPro" id="IPR016169">
    <property type="entry name" value="FAD-bd_PCMH_sub2"/>
</dbReference>
<dbReference type="InterPro" id="IPR050416">
    <property type="entry name" value="FAD-linked_Oxidoreductase"/>
</dbReference>
<dbReference type="Pfam" id="PF01565">
    <property type="entry name" value="FAD_binding_4"/>
    <property type="match status" value="1"/>
</dbReference>
<evidence type="ECO:0000256" key="4">
    <source>
        <dbReference type="ARBA" id="ARBA00023002"/>
    </source>
</evidence>
<feature type="domain" description="FAD-binding PCMH-type" evidence="5">
    <location>
        <begin position="35"/>
        <end position="212"/>
    </location>
</feature>
<evidence type="ECO:0000256" key="3">
    <source>
        <dbReference type="ARBA" id="ARBA00022827"/>
    </source>
</evidence>
<dbReference type="InterPro" id="IPR006094">
    <property type="entry name" value="Oxid_FAD_bind_N"/>
</dbReference>
<dbReference type="AlphaFoldDB" id="A0A9P4UGC6"/>
<dbReference type="PANTHER" id="PTHR42973">
    <property type="entry name" value="BINDING OXIDOREDUCTASE, PUTATIVE (AFU_ORTHOLOGUE AFUA_1G17690)-RELATED"/>
    <property type="match status" value="1"/>
</dbReference>
<dbReference type="InterPro" id="IPR036318">
    <property type="entry name" value="FAD-bd_PCMH-like_sf"/>
</dbReference>
<feature type="non-terminal residue" evidence="6">
    <location>
        <position position="1"/>
    </location>
</feature>
<dbReference type="GO" id="GO:0071949">
    <property type="term" value="F:FAD binding"/>
    <property type="evidence" value="ECO:0007669"/>
    <property type="project" value="InterPro"/>
</dbReference>
<accession>A0A9P4UGC6</accession>
<dbReference type="EMBL" id="MU001495">
    <property type="protein sequence ID" value="KAF2448117.1"/>
    <property type="molecule type" value="Genomic_DNA"/>
</dbReference>
<evidence type="ECO:0000259" key="5">
    <source>
        <dbReference type="PROSITE" id="PS51387"/>
    </source>
</evidence>
<dbReference type="GO" id="GO:0016491">
    <property type="term" value="F:oxidoreductase activity"/>
    <property type="evidence" value="ECO:0007669"/>
    <property type="project" value="UniProtKB-KW"/>
</dbReference>
<dbReference type="Proteomes" id="UP000799764">
    <property type="component" value="Unassembled WGS sequence"/>
</dbReference>
<evidence type="ECO:0000256" key="2">
    <source>
        <dbReference type="ARBA" id="ARBA00022630"/>
    </source>
</evidence>
<protein>
    <submittedName>
        <fullName evidence="6">FAD-binding domain-containing protein</fullName>
    </submittedName>
</protein>
<reference evidence="6" key="1">
    <citation type="journal article" date="2020" name="Stud. Mycol.">
        <title>101 Dothideomycetes genomes: a test case for predicting lifestyles and emergence of pathogens.</title>
        <authorList>
            <person name="Haridas S."/>
            <person name="Albert R."/>
            <person name="Binder M."/>
            <person name="Bloem J."/>
            <person name="Labutti K."/>
            <person name="Salamov A."/>
            <person name="Andreopoulos B."/>
            <person name="Baker S."/>
            <person name="Barry K."/>
            <person name="Bills G."/>
            <person name="Bluhm B."/>
            <person name="Cannon C."/>
            <person name="Castanera R."/>
            <person name="Culley D."/>
            <person name="Daum C."/>
            <person name="Ezra D."/>
            <person name="Gonzalez J."/>
            <person name="Henrissat B."/>
            <person name="Kuo A."/>
            <person name="Liang C."/>
            <person name="Lipzen A."/>
            <person name="Lutzoni F."/>
            <person name="Magnuson J."/>
            <person name="Mondo S."/>
            <person name="Nolan M."/>
            <person name="Ohm R."/>
            <person name="Pangilinan J."/>
            <person name="Park H.-J."/>
            <person name="Ramirez L."/>
            <person name="Alfaro M."/>
            <person name="Sun H."/>
            <person name="Tritt A."/>
            <person name="Yoshinaga Y."/>
            <person name="Zwiers L.-H."/>
            <person name="Turgeon B."/>
            <person name="Goodwin S."/>
            <person name="Spatafora J."/>
            <person name="Crous P."/>
            <person name="Grigoriev I."/>
        </authorList>
    </citation>
    <scope>NUCLEOTIDE SEQUENCE</scope>
    <source>
        <strain evidence="6">CBS 690.94</strain>
    </source>
</reference>
<evidence type="ECO:0000313" key="6">
    <source>
        <dbReference type="EMBL" id="KAF2448117.1"/>
    </source>
</evidence>
<dbReference type="OrthoDB" id="2151789at2759"/>
<name>A0A9P4UGC6_9PLEO</name>
<proteinExistence type="inferred from homology"/>
<gene>
    <name evidence="6" type="ORF">P171DRAFT_353249</name>
</gene>
<keyword evidence="7" id="KW-1185">Reference proteome</keyword>
<dbReference type="SUPFAM" id="SSF56176">
    <property type="entry name" value="FAD-binding/transporter-associated domain-like"/>
    <property type="match status" value="1"/>
</dbReference>
<keyword evidence="3" id="KW-0274">FAD</keyword>
<dbReference type="PROSITE" id="PS51387">
    <property type="entry name" value="FAD_PCMH"/>
    <property type="match status" value="1"/>
</dbReference>
<organism evidence="6 7">
    <name type="scientific">Karstenula rhodostoma CBS 690.94</name>
    <dbReference type="NCBI Taxonomy" id="1392251"/>
    <lineage>
        <taxon>Eukaryota</taxon>
        <taxon>Fungi</taxon>
        <taxon>Dikarya</taxon>
        <taxon>Ascomycota</taxon>
        <taxon>Pezizomycotina</taxon>
        <taxon>Dothideomycetes</taxon>
        <taxon>Pleosporomycetidae</taxon>
        <taxon>Pleosporales</taxon>
        <taxon>Massarineae</taxon>
        <taxon>Didymosphaeriaceae</taxon>
        <taxon>Karstenula</taxon>
    </lineage>
</organism>
<sequence>PQCTALDNFLPGKVVFPLSLSYASSQITFWSAQEQRLRPSCIVIPKSTQDVSTAVTILNVGYQAAIPGCKFAVRGAGHTPHAGAANIDGGVTIDTQSLNQVTVSSDQKTVSVGPGNRWGNVYKTLDDLNVAMVGGRLSQVGVAGLVTGGGVSFFSGRYGFACNNIKAYEVVLGNGTTVTATSTRNPRLFRALRGGSNNFGIVTRFDATLFQQDAFLGGQIDQPVTNKEAYFAFMANFTQSKNYDPFSALITVFAWFQGIPVSIMHTATYTNGSATWPPPVFAPLDAMPKLSKSVRKAKLSSFANEIGTDASVSQSQNNFFLTLSFVNDPAVSPGYMAQVYKLVDKAAQDLFLALGLALTMAFQPMPHVMYSKGADQNVLGLGRFKDDLINLLFTVIWPSPLDSQRVYDRMKTLENDLIALAKAKGIFNEWVYLNYASQWQDPITAYGASEVAFLKSVSKQYDPQGIFQKAVPGGFKLGL</sequence>
<evidence type="ECO:0000313" key="7">
    <source>
        <dbReference type="Proteomes" id="UP000799764"/>
    </source>
</evidence>
<dbReference type="Gene3D" id="3.30.465.10">
    <property type="match status" value="1"/>
</dbReference>
<keyword evidence="4" id="KW-0560">Oxidoreductase</keyword>
<comment type="caution">
    <text evidence="6">The sequence shown here is derived from an EMBL/GenBank/DDBJ whole genome shotgun (WGS) entry which is preliminary data.</text>
</comment>